<proteinExistence type="predicted"/>
<dbReference type="EMBL" id="JANHOG010001150">
    <property type="protein sequence ID" value="KAJ3542783.1"/>
    <property type="molecule type" value="Genomic_DNA"/>
</dbReference>
<dbReference type="Proteomes" id="UP001148662">
    <property type="component" value="Unassembled WGS sequence"/>
</dbReference>
<sequence>MTSTSDQLRMSSRAAIKDELAGRLHFNDDRVLQRLGIDRIPDDFVEACYFGLMNDSTQSARFSELRETVLDAEDEDGEIRGARATMYPILEYTLNYIGYYEWDGIHNGPGSRSRHFLRCSDEDLTSEAHTPGLPNINPGLILLDSETPIVESQNGDGAEKQRAFCYSLEWHYRAGFVVVKPTSFEGPMPPEDGPTADIVLRAADYARLHIAARPFQLFSVSLLVYGLKFCVAIFDHDGVTFSREGDLRTPNGWKLLARIVRCLSVTMTDEDLGRDPTARLLNSGPTIFRLQEEARSLGITVPDNFPTFSVSLGGKSGRRWGTIAMIWSSLSLVGRGTSVWLVQELREGKPEGAVKVMKTAWRSNRRMPEAQIYKALQEQQTYRCHPCVAKFDIGGDVNFLDERTISVSALRATGSDETQGSEDKILHRLLLSPVGRPIWEYESEEMLIRGIKAAVQGHRYLHEHGILHRDVSAGNVLLATHAESESAGFITDLDYARLSDDSPPAKSVREVPHGGHITGTYQFMSIRILELMTWHARKPGVEIFNELRDDLESFVWVFCYAIMRHHVLHRPNDVEAQKRFGNVFGHLSLNAIEQSRVGCQPIRAIAVFEESLSLQLLQWFQQQPRLLMRPPLYDGETGFEFTYETLIAWLDTALAAIWHALFSSGPSAKLAISPKALKRSKFELSTKPDSALYLRTFELALVNSASIDFETHGMMFTSDEIRMSSRAAIKDELAGRLHFNDDRVLQRLGIDRIPDDFVEACYFGLMNDSTHSALFSELRETVLDAEDEDGEIRGAKATMYPILEYTLNYIGYYEWDGICNGPNARSRHFLRCSDEDLASEAHTPGLPNINPGLILLDSETPIVESKEENDTQHQKKLRYSLQWRYRAGFVVVKPTSFEGPMPPEDGPMADIVLRAADYARLHMAARPFQLFSIGLLVYGLKFCFAIFDHDGVTFSREGDLRTPNGWKLFVRIVRCLAVTMTDEDMGRDPTAQMLSDDDDDAIPRLREEARSLGLTVPDGLPTFSVSLGDGTGRRWATISIIWSSLSLIGRGTAVWLVQELKDGVPEGTVKVMKTAWRSSRRTSEADIYGSMQNAQEDRGHPCVARLYAGGDVKSRDGREISVSSLRATILQDEAQDDKILHRLLLSPVGRPIWEYESEEMLIRGIKAAIEGHKYLYENGILHRDVSAGNVLLAQHPQPGMEGFITDLDCAWVGETSRLAEQAKMAGKSVPHGGHITGTYQFMSIRVLRLMWLAKIGQNPSEIYNEVRDDLESFVWVFCYALIRHHVSYHPTDAIAEELFHDTYGCLNLSAIHNSRTALTPIFAIRALESSLSAQLHQWFQQQPRGLQRSHAFDLETGFEFTYETLVAWLDAALTAVTEGVEITSL</sequence>
<protein>
    <submittedName>
        <fullName evidence="1">Uncharacterized protein</fullName>
    </submittedName>
</protein>
<comment type="caution">
    <text evidence="1">The sequence shown here is derived from an EMBL/GenBank/DDBJ whole genome shotgun (WGS) entry which is preliminary data.</text>
</comment>
<accession>A0ACC1SMH9</accession>
<gene>
    <name evidence="1" type="ORF">NM688_g5937</name>
</gene>
<evidence type="ECO:0000313" key="2">
    <source>
        <dbReference type="Proteomes" id="UP001148662"/>
    </source>
</evidence>
<reference evidence="1" key="1">
    <citation type="submission" date="2022-07" db="EMBL/GenBank/DDBJ databases">
        <title>Genome Sequence of Phlebia brevispora.</title>
        <authorList>
            <person name="Buettner E."/>
        </authorList>
    </citation>
    <scope>NUCLEOTIDE SEQUENCE</scope>
    <source>
        <strain evidence="1">MPL23</strain>
    </source>
</reference>
<keyword evidence="2" id="KW-1185">Reference proteome</keyword>
<evidence type="ECO:0000313" key="1">
    <source>
        <dbReference type="EMBL" id="KAJ3542783.1"/>
    </source>
</evidence>
<organism evidence="1 2">
    <name type="scientific">Phlebia brevispora</name>
    <dbReference type="NCBI Taxonomy" id="194682"/>
    <lineage>
        <taxon>Eukaryota</taxon>
        <taxon>Fungi</taxon>
        <taxon>Dikarya</taxon>
        <taxon>Basidiomycota</taxon>
        <taxon>Agaricomycotina</taxon>
        <taxon>Agaricomycetes</taxon>
        <taxon>Polyporales</taxon>
        <taxon>Meruliaceae</taxon>
        <taxon>Phlebia</taxon>
    </lineage>
</organism>
<name>A0ACC1SMH9_9APHY</name>